<evidence type="ECO:0000259" key="5">
    <source>
        <dbReference type="Pfam" id="PF07730"/>
    </source>
</evidence>
<keyword evidence="7" id="KW-1185">Reference proteome</keyword>
<dbReference type="Gene3D" id="3.30.565.10">
    <property type="entry name" value="Histidine kinase-like ATPase, C-terminal domain"/>
    <property type="match status" value="1"/>
</dbReference>
<feature type="transmembrane region" description="Helical" evidence="4">
    <location>
        <begin position="20"/>
        <end position="40"/>
    </location>
</feature>
<evidence type="ECO:0000256" key="4">
    <source>
        <dbReference type="SAM" id="Phobius"/>
    </source>
</evidence>
<dbReference type="Gene3D" id="1.20.5.1930">
    <property type="match status" value="1"/>
</dbReference>
<organism evidence="6 7">
    <name type="scientific">Phytohabitans aurantiacus</name>
    <dbReference type="NCBI Taxonomy" id="3016789"/>
    <lineage>
        <taxon>Bacteria</taxon>
        <taxon>Bacillati</taxon>
        <taxon>Actinomycetota</taxon>
        <taxon>Actinomycetes</taxon>
        <taxon>Micromonosporales</taxon>
        <taxon>Micromonosporaceae</taxon>
    </lineage>
</organism>
<name>A0ABQ5QW11_9ACTN</name>
<feature type="transmembrane region" description="Helical" evidence="4">
    <location>
        <begin position="46"/>
        <end position="69"/>
    </location>
</feature>
<keyword evidence="4" id="KW-0812">Transmembrane</keyword>
<keyword evidence="4" id="KW-0472">Membrane</keyword>
<proteinExistence type="predicted"/>
<feature type="domain" description="Signal transduction histidine kinase subgroup 3 dimerisation and phosphoacceptor" evidence="5">
    <location>
        <begin position="205"/>
        <end position="271"/>
    </location>
</feature>
<dbReference type="Proteomes" id="UP001144280">
    <property type="component" value="Unassembled WGS sequence"/>
</dbReference>
<dbReference type="InterPro" id="IPR050482">
    <property type="entry name" value="Sensor_HK_TwoCompSys"/>
</dbReference>
<sequence>MAVLGWWRRRSQAARFDLSVRWSFYLNFAFVPFLVATGLAPEIGAAVWLVLALIAVHMVLCALIVGAGLDNYLGRRPRPAALIAATGALTVAASVGGYLAYPDVSPGDDGGPAMSILMLLTTCFVAALSTAVRPRVTAVAAMASCAAAYGLSVRQEAPALDAAFVLGTLLTVVAFAGRVSAWMLGLVWELDRARDVQANLAVTEERLRFARDLHDVVGRTLSAIALKAELAAQLARRGQETAIDEMLDVRRVAQESLTELRGVVGGYRSSSLDVELAGARSLLASAGIECRMIGESGGLPESVRTPLGWAVREGVTNVLRHSDARNCTIALRGGASGTVTLTIENDGVRGEPAPDGGRVRFGGGLVGLAERAAGLGGTVVADRFRERFRLTVELPTHAAAATEGAPT</sequence>
<feature type="transmembrane region" description="Helical" evidence="4">
    <location>
        <begin position="113"/>
        <end position="129"/>
    </location>
</feature>
<accession>A0ABQ5QW11</accession>
<dbReference type="RefSeq" id="WP_281898008.1">
    <property type="nucleotide sequence ID" value="NZ_BSDI01000018.1"/>
</dbReference>
<dbReference type="EMBL" id="BSDI01000018">
    <property type="protein sequence ID" value="GLH98688.1"/>
    <property type="molecule type" value="Genomic_DNA"/>
</dbReference>
<comment type="caution">
    <text evidence="6">The sequence shown here is derived from an EMBL/GenBank/DDBJ whole genome shotgun (WGS) entry which is preliminary data.</text>
</comment>
<keyword evidence="2 6" id="KW-0418">Kinase</keyword>
<dbReference type="CDD" id="cd16917">
    <property type="entry name" value="HATPase_UhpB-NarQ-NarX-like"/>
    <property type="match status" value="1"/>
</dbReference>
<keyword evidence="3" id="KW-0902">Two-component regulatory system</keyword>
<gene>
    <name evidence="6" type="ORF">Pa4123_39630</name>
</gene>
<evidence type="ECO:0000256" key="1">
    <source>
        <dbReference type="ARBA" id="ARBA00022679"/>
    </source>
</evidence>
<evidence type="ECO:0000256" key="2">
    <source>
        <dbReference type="ARBA" id="ARBA00022777"/>
    </source>
</evidence>
<dbReference type="PANTHER" id="PTHR24421">
    <property type="entry name" value="NITRATE/NITRITE SENSOR PROTEIN NARX-RELATED"/>
    <property type="match status" value="1"/>
</dbReference>
<dbReference type="PANTHER" id="PTHR24421:SF63">
    <property type="entry name" value="SENSOR HISTIDINE KINASE DESK"/>
    <property type="match status" value="1"/>
</dbReference>
<reference evidence="6" key="1">
    <citation type="submission" date="2022-12" db="EMBL/GenBank/DDBJ databases">
        <title>New Phytohabitans aurantiacus sp. RD004123 nov., an actinomycete isolated from soil.</title>
        <authorList>
            <person name="Triningsih D.W."/>
            <person name="Harunari E."/>
            <person name="Igarashi Y."/>
        </authorList>
    </citation>
    <scope>NUCLEOTIDE SEQUENCE</scope>
    <source>
        <strain evidence="6">RD004123</strain>
    </source>
</reference>
<keyword evidence="4" id="KW-1133">Transmembrane helix</keyword>
<evidence type="ECO:0000256" key="3">
    <source>
        <dbReference type="ARBA" id="ARBA00023012"/>
    </source>
</evidence>
<feature type="transmembrane region" description="Helical" evidence="4">
    <location>
        <begin position="164"/>
        <end position="188"/>
    </location>
</feature>
<evidence type="ECO:0000313" key="6">
    <source>
        <dbReference type="EMBL" id="GLH98688.1"/>
    </source>
</evidence>
<evidence type="ECO:0000313" key="7">
    <source>
        <dbReference type="Proteomes" id="UP001144280"/>
    </source>
</evidence>
<protein>
    <submittedName>
        <fullName evidence="6">Histidine kinase</fullName>
    </submittedName>
</protein>
<dbReference type="Pfam" id="PF07730">
    <property type="entry name" value="HisKA_3"/>
    <property type="match status" value="1"/>
</dbReference>
<dbReference type="InterPro" id="IPR036890">
    <property type="entry name" value="HATPase_C_sf"/>
</dbReference>
<keyword evidence="1" id="KW-0808">Transferase</keyword>
<feature type="transmembrane region" description="Helical" evidence="4">
    <location>
        <begin position="81"/>
        <end position="101"/>
    </location>
</feature>
<dbReference type="GO" id="GO:0016301">
    <property type="term" value="F:kinase activity"/>
    <property type="evidence" value="ECO:0007669"/>
    <property type="project" value="UniProtKB-KW"/>
</dbReference>
<dbReference type="InterPro" id="IPR011712">
    <property type="entry name" value="Sig_transdc_His_kin_sub3_dim/P"/>
</dbReference>